<dbReference type="RefSeq" id="XP_016606326.1">
    <property type="nucleotide sequence ID" value="XM_016754886.1"/>
</dbReference>
<keyword evidence="3" id="KW-0732">Signal</keyword>
<keyword evidence="2" id="KW-1133">Transmembrane helix</keyword>
<feature type="compositionally biased region" description="Pro residues" evidence="1">
    <location>
        <begin position="116"/>
        <end position="129"/>
    </location>
</feature>
<feature type="compositionally biased region" description="Low complexity" evidence="1">
    <location>
        <begin position="130"/>
        <end position="142"/>
    </location>
</feature>
<dbReference type="EMBL" id="KQ257461">
    <property type="protein sequence ID" value="KNC98286.1"/>
    <property type="molecule type" value="Genomic_DNA"/>
</dbReference>
<feature type="transmembrane region" description="Helical" evidence="2">
    <location>
        <begin position="246"/>
        <end position="267"/>
    </location>
</feature>
<gene>
    <name evidence="4" type="ORF">SPPG_06683</name>
</gene>
<accession>A0A0L0HBG9</accession>
<dbReference type="OrthoDB" id="10608590at2759"/>
<feature type="compositionally biased region" description="Low complexity" evidence="1">
    <location>
        <begin position="48"/>
        <end position="59"/>
    </location>
</feature>
<keyword evidence="2" id="KW-0472">Membrane</keyword>
<feature type="compositionally biased region" description="Basic and acidic residues" evidence="1">
    <location>
        <begin position="227"/>
        <end position="243"/>
    </location>
</feature>
<evidence type="ECO:0000256" key="3">
    <source>
        <dbReference type="SAM" id="SignalP"/>
    </source>
</evidence>
<name>A0A0L0HBG9_SPIPD</name>
<dbReference type="OMA" id="AXPVSAP"/>
<sequence>MHTPSHFISMVISLILSYFVAVQGLPLVAAQRQEDTQNGLARRMSLESSPPTNTPPSVSAQARPSTTVNVATRTTNGLITVTFVAGNRDGRVRQPPPTVIVGIPQSIPRPQSSTAPAPPAQSVPSPAPPQTTTTSSSATISQEANQPTPTVKPAEPQPSQPTTQPEVRPPNLPPTESRANEGGVPVVGEKSTEGASKEGESKEGATKEGEKKEGESKPGAEAGALGEGEKGEAGKEAEKKEEPNNIVFNVAGAGGFAAIVAAGIGFMKYRSRREKLTQT</sequence>
<dbReference type="InParanoid" id="A0A0L0HBG9"/>
<proteinExistence type="predicted"/>
<dbReference type="Proteomes" id="UP000053201">
    <property type="component" value="Unassembled WGS sequence"/>
</dbReference>
<feature type="region of interest" description="Disordered" evidence="1">
    <location>
        <begin position="36"/>
        <end position="67"/>
    </location>
</feature>
<feature type="region of interest" description="Disordered" evidence="1">
    <location>
        <begin position="88"/>
        <end position="244"/>
    </location>
</feature>
<evidence type="ECO:0008006" key="6">
    <source>
        <dbReference type="Google" id="ProtNLM"/>
    </source>
</evidence>
<organism evidence="4 5">
    <name type="scientific">Spizellomyces punctatus (strain DAOM BR117)</name>
    <dbReference type="NCBI Taxonomy" id="645134"/>
    <lineage>
        <taxon>Eukaryota</taxon>
        <taxon>Fungi</taxon>
        <taxon>Fungi incertae sedis</taxon>
        <taxon>Chytridiomycota</taxon>
        <taxon>Chytridiomycota incertae sedis</taxon>
        <taxon>Chytridiomycetes</taxon>
        <taxon>Spizellomycetales</taxon>
        <taxon>Spizellomycetaceae</taxon>
        <taxon>Spizellomyces</taxon>
    </lineage>
</organism>
<feature type="signal peptide" evidence="3">
    <location>
        <begin position="1"/>
        <end position="24"/>
    </location>
</feature>
<evidence type="ECO:0000313" key="5">
    <source>
        <dbReference type="Proteomes" id="UP000053201"/>
    </source>
</evidence>
<evidence type="ECO:0000256" key="2">
    <source>
        <dbReference type="SAM" id="Phobius"/>
    </source>
</evidence>
<dbReference type="GeneID" id="27689973"/>
<keyword evidence="5" id="KW-1185">Reference proteome</keyword>
<feature type="chain" id="PRO_5005539670" description="Mid2 domain-containing protein" evidence="3">
    <location>
        <begin position="25"/>
        <end position="279"/>
    </location>
</feature>
<feature type="compositionally biased region" description="Basic and acidic residues" evidence="1">
    <location>
        <begin position="190"/>
        <end position="218"/>
    </location>
</feature>
<protein>
    <recommendedName>
        <fullName evidence="6">Mid2 domain-containing protein</fullName>
    </recommendedName>
</protein>
<reference evidence="4 5" key="1">
    <citation type="submission" date="2009-08" db="EMBL/GenBank/DDBJ databases">
        <title>The Genome Sequence of Spizellomyces punctatus strain DAOM BR117.</title>
        <authorList>
            <consortium name="The Broad Institute Genome Sequencing Platform"/>
            <person name="Russ C."/>
            <person name="Cuomo C."/>
            <person name="Shea T."/>
            <person name="Young S.K."/>
            <person name="Zeng Q."/>
            <person name="Koehrsen M."/>
            <person name="Haas B."/>
            <person name="Borodovsky M."/>
            <person name="Guigo R."/>
            <person name="Alvarado L."/>
            <person name="Berlin A."/>
            <person name="Bochicchio J."/>
            <person name="Borenstein D."/>
            <person name="Chapman S."/>
            <person name="Chen Z."/>
            <person name="Engels R."/>
            <person name="Freedman E."/>
            <person name="Gellesch M."/>
            <person name="Goldberg J."/>
            <person name="Griggs A."/>
            <person name="Gujja S."/>
            <person name="Heiman D."/>
            <person name="Hepburn T."/>
            <person name="Howarth C."/>
            <person name="Jen D."/>
            <person name="Larson L."/>
            <person name="Lewis B."/>
            <person name="Mehta T."/>
            <person name="Park D."/>
            <person name="Pearson M."/>
            <person name="Roberts A."/>
            <person name="Saif S."/>
            <person name="Shenoy N."/>
            <person name="Sisk P."/>
            <person name="Stolte C."/>
            <person name="Sykes S."/>
            <person name="Thomson T."/>
            <person name="Walk T."/>
            <person name="White J."/>
            <person name="Yandava C."/>
            <person name="Burger G."/>
            <person name="Gray M.W."/>
            <person name="Holland P.W.H."/>
            <person name="King N."/>
            <person name="Lang F.B.F."/>
            <person name="Roger A.J."/>
            <person name="Ruiz-Trillo I."/>
            <person name="Lander E."/>
            <person name="Nusbaum C."/>
        </authorList>
    </citation>
    <scope>NUCLEOTIDE SEQUENCE [LARGE SCALE GENOMIC DNA]</scope>
    <source>
        <strain evidence="4 5">DAOM BR117</strain>
    </source>
</reference>
<evidence type="ECO:0000313" key="4">
    <source>
        <dbReference type="EMBL" id="KNC98286.1"/>
    </source>
</evidence>
<dbReference type="AlphaFoldDB" id="A0A0L0HBG9"/>
<dbReference type="VEuPathDB" id="FungiDB:SPPG_06683"/>
<keyword evidence="2" id="KW-0812">Transmembrane</keyword>
<evidence type="ECO:0000256" key="1">
    <source>
        <dbReference type="SAM" id="MobiDB-lite"/>
    </source>
</evidence>